<name>A0A4Y2Q9L5_ARAVE</name>
<reference evidence="1 2" key="1">
    <citation type="journal article" date="2019" name="Sci. Rep.">
        <title>Orb-weaving spider Araneus ventricosus genome elucidates the spidroin gene catalogue.</title>
        <authorList>
            <person name="Kono N."/>
            <person name="Nakamura H."/>
            <person name="Ohtoshi R."/>
            <person name="Moran D.A.P."/>
            <person name="Shinohara A."/>
            <person name="Yoshida Y."/>
            <person name="Fujiwara M."/>
            <person name="Mori M."/>
            <person name="Tomita M."/>
            <person name="Arakawa K."/>
        </authorList>
    </citation>
    <scope>NUCLEOTIDE SEQUENCE [LARGE SCALE GENOMIC DNA]</scope>
</reference>
<comment type="caution">
    <text evidence="1">The sequence shown here is derived from an EMBL/GenBank/DDBJ whole genome shotgun (WGS) entry which is preliminary data.</text>
</comment>
<dbReference type="AlphaFoldDB" id="A0A4Y2Q9L5"/>
<dbReference type="Proteomes" id="UP000499080">
    <property type="component" value="Unassembled WGS sequence"/>
</dbReference>
<evidence type="ECO:0000313" key="2">
    <source>
        <dbReference type="Proteomes" id="UP000499080"/>
    </source>
</evidence>
<protein>
    <submittedName>
        <fullName evidence="1">Uncharacterized protein</fullName>
    </submittedName>
</protein>
<proteinExistence type="predicted"/>
<accession>A0A4Y2Q9L5</accession>
<evidence type="ECO:0000313" key="1">
    <source>
        <dbReference type="EMBL" id="GBN60905.1"/>
    </source>
</evidence>
<sequence>MPVSTVRKICKKPAQYYPFKITHVQRFLVPACAKTRSFRPAISCSNGNGQCMAIKGHVVERRSPFPSPGQSTDSVCRSMGKKVQMQPPSSFSKCHCVVQVYGSIYPLPFLFFGELVVRVL</sequence>
<dbReference type="EMBL" id="BGPR01013487">
    <property type="protein sequence ID" value="GBN60905.1"/>
    <property type="molecule type" value="Genomic_DNA"/>
</dbReference>
<organism evidence="1 2">
    <name type="scientific">Araneus ventricosus</name>
    <name type="common">Orbweaver spider</name>
    <name type="synonym">Epeira ventricosa</name>
    <dbReference type="NCBI Taxonomy" id="182803"/>
    <lineage>
        <taxon>Eukaryota</taxon>
        <taxon>Metazoa</taxon>
        <taxon>Ecdysozoa</taxon>
        <taxon>Arthropoda</taxon>
        <taxon>Chelicerata</taxon>
        <taxon>Arachnida</taxon>
        <taxon>Araneae</taxon>
        <taxon>Araneomorphae</taxon>
        <taxon>Entelegynae</taxon>
        <taxon>Araneoidea</taxon>
        <taxon>Araneidae</taxon>
        <taxon>Araneus</taxon>
    </lineage>
</organism>
<gene>
    <name evidence="1" type="ORF">AVEN_247333_1</name>
</gene>
<keyword evidence="2" id="KW-1185">Reference proteome</keyword>